<dbReference type="EMBL" id="MU857752">
    <property type="protein sequence ID" value="KAK4244183.1"/>
    <property type="molecule type" value="Genomic_DNA"/>
</dbReference>
<dbReference type="Proteomes" id="UP001303647">
    <property type="component" value="Unassembled WGS sequence"/>
</dbReference>
<name>A0AAN7CL85_9PEZI</name>
<evidence type="ECO:0000313" key="2">
    <source>
        <dbReference type="Proteomes" id="UP001303647"/>
    </source>
</evidence>
<keyword evidence="2" id="KW-1185">Reference proteome</keyword>
<sequence>MDTIADSTTSLDLQADEASPKLRTLKCEPGGICVDTIDAPVPEVRATTEECFRAFDRDNVTHVVIQVTISRQAEIFRQVGYQYDWDWPGPFWEFLGKIAAKGVFDDKTELRELNYIPLGRREFIAYTTSMWTAAVETGKVGGTAQAERPPVKVVEVSFKKAQPGQPLELRWAPARGPIAAKIKECKPNPKYLMCQRTTNRPIRS</sequence>
<dbReference type="AlphaFoldDB" id="A0AAN7CL85"/>
<evidence type="ECO:0000313" key="1">
    <source>
        <dbReference type="EMBL" id="KAK4244183.1"/>
    </source>
</evidence>
<reference evidence="1" key="1">
    <citation type="journal article" date="2023" name="Mol. Phylogenet. Evol.">
        <title>Genome-scale phylogeny and comparative genomics of the fungal order Sordariales.</title>
        <authorList>
            <person name="Hensen N."/>
            <person name="Bonometti L."/>
            <person name="Westerberg I."/>
            <person name="Brannstrom I.O."/>
            <person name="Guillou S."/>
            <person name="Cros-Aarteil S."/>
            <person name="Calhoun S."/>
            <person name="Haridas S."/>
            <person name="Kuo A."/>
            <person name="Mondo S."/>
            <person name="Pangilinan J."/>
            <person name="Riley R."/>
            <person name="LaButti K."/>
            <person name="Andreopoulos B."/>
            <person name="Lipzen A."/>
            <person name="Chen C."/>
            <person name="Yan M."/>
            <person name="Daum C."/>
            <person name="Ng V."/>
            <person name="Clum A."/>
            <person name="Steindorff A."/>
            <person name="Ohm R.A."/>
            <person name="Martin F."/>
            <person name="Silar P."/>
            <person name="Natvig D.O."/>
            <person name="Lalanne C."/>
            <person name="Gautier V."/>
            <person name="Ament-Velasquez S.L."/>
            <person name="Kruys A."/>
            <person name="Hutchinson M.I."/>
            <person name="Powell A.J."/>
            <person name="Barry K."/>
            <person name="Miller A.N."/>
            <person name="Grigoriev I.V."/>
            <person name="Debuchy R."/>
            <person name="Gladieux P."/>
            <person name="Hiltunen Thoren M."/>
            <person name="Johannesson H."/>
        </authorList>
    </citation>
    <scope>NUCLEOTIDE SEQUENCE</scope>
    <source>
        <strain evidence="1">CBS 359.72</strain>
    </source>
</reference>
<organism evidence="1 2">
    <name type="scientific">Corynascus novoguineensis</name>
    <dbReference type="NCBI Taxonomy" id="1126955"/>
    <lineage>
        <taxon>Eukaryota</taxon>
        <taxon>Fungi</taxon>
        <taxon>Dikarya</taxon>
        <taxon>Ascomycota</taxon>
        <taxon>Pezizomycotina</taxon>
        <taxon>Sordariomycetes</taxon>
        <taxon>Sordariomycetidae</taxon>
        <taxon>Sordariales</taxon>
        <taxon>Chaetomiaceae</taxon>
        <taxon>Corynascus</taxon>
    </lineage>
</organism>
<gene>
    <name evidence="1" type="ORF">C7999DRAFT_17533</name>
</gene>
<protein>
    <submittedName>
        <fullName evidence="1">Uncharacterized protein</fullName>
    </submittedName>
</protein>
<accession>A0AAN7CL85</accession>
<proteinExistence type="predicted"/>
<comment type="caution">
    <text evidence="1">The sequence shown here is derived from an EMBL/GenBank/DDBJ whole genome shotgun (WGS) entry which is preliminary data.</text>
</comment>
<reference evidence="1" key="2">
    <citation type="submission" date="2023-05" db="EMBL/GenBank/DDBJ databases">
        <authorList>
            <consortium name="Lawrence Berkeley National Laboratory"/>
            <person name="Steindorff A."/>
            <person name="Hensen N."/>
            <person name="Bonometti L."/>
            <person name="Westerberg I."/>
            <person name="Brannstrom I.O."/>
            <person name="Guillou S."/>
            <person name="Cros-Aarteil S."/>
            <person name="Calhoun S."/>
            <person name="Haridas S."/>
            <person name="Kuo A."/>
            <person name="Mondo S."/>
            <person name="Pangilinan J."/>
            <person name="Riley R."/>
            <person name="Labutti K."/>
            <person name="Andreopoulos B."/>
            <person name="Lipzen A."/>
            <person name="Chen C."/>
            <person name="Yanf M."/>
            <person name="Daum C."/>
            <person name="Ng V."/>
            <person name="Clum A."/>
            <person name="Ohm R."/>
            <person name="Martin F."/>
            <person name="Silar P."/>
            <person name="Natvig D."/>
            <person name="Lalanne C."/>
            <person name="Gautier V."/>
            <person name="Ament-Velasquez S.L."/>
            <person name="Kruys A."/>
            <person name="Hutchinson M.I."/>
            <person name="Powell A.J."/>
            <person name="Barry K."/>
            <person name="Miller A.N."/>
            <person name="Grigoriev I.V."/>
            <person name="Debuchy R."/>
            <person name="Gladieux P."/>
            <person name="Thoren M.H."/>
            <person name="Johannesson H."/>
        </authorList>
    </citation>
    <scope>NUCLEOTIDE SEQUENCE</scope>
    <source>
        <strain evidence="1">CBS 359.72</strain>
    </source>
</reference>